<proteinExistence type="inferred from homology"/>
<dbReference type="Pfam" id="PF09180">
    <property type="entry name" value="ProRS-C_1"/>
    <property type="match status" value="1"/>
</dbReference>
<comment type="similarity">
    <text evidence="8">Belongs to the class-II aminoacyl-tRNA synthetase family. ProS type 3 subfamily.</text>
</comment>
<keyword evidence="6 8" id="KW-0030">Aminoacyl-tRNA synthetase</keyword>
<dbReference type="KEGG" id="sum:SMCARI_142"/>
<dbReference type="GO" id="GO:0004827">
    <property type="term" value="F:proline-tRNA ligase activity"/>
    <property type="evidence" value="ECO:0007669"/>
    <property type="project" value="UniProtKB-UniRule"/>
</dbReference>
<dbReference type="Gene3D" id="3.30.930.10">
    <property type="entry name" value="Bira Bifunctional Protein, Domain 2"/>
    <property type="match status" value="1"/>
</dbReference>
<dbReference type="InterPro" id="IPR004499">
    <property type="entry name" value="Pro-tRNA-ligase_IIa_arc-type"/>
</dbReference>
<evidence type="ECO:0000256" key="4">
    <source>
        <dbReference type="ARBA" id="ARBA00022840"/>
    </source>
</evidence>
<dbReference type="EC" id="6.1.1.15" evidence="8"/>
<comment type="subcellular location">
    <subcellularLocation>
        <location evidence="8">Cytoplasm</location>
    </subcellularLocation>
</comment>
<dbReference type="SUPFAM" id="SSF55681">
    <property type="entry name" value="Class II aaRS and biotin synthetases"/>
    <property type="match status" value="1"/>
</dbReference>
<evidence type="ECO:0000256" key="8">
    <source>
        <dbReference type="HAMAP-Rule" id="MF_01571"/>
    </source>
</evidence>
<comment type="domain">
    <text evidence="8">Consists of three domains: the N-terminal catalytic domain, the anticodon-binding domain and the C-terminal extension.</text>
</comment>
<dbReference type="HAMAP" id="MF_01571">
    <property type="entry name" value="Pro_tRNA_synth_type3"/>
    <property type="match status" value="1"/>
</dbReference>
<dbReference type="InterPro" id="IPR036621">
    <property type="entry name" value="Anticodon-bd_dom_sf"/>
</dbReference>
<dbReference type="PANTHER" id="PTHR43382">
    <property type="entry name" value="PROLYL-TRNA SYNTHETASE"/>
    <property type="match status" value="1"/>
</dbReference>
<feature type="domain" description="Aminoacyl-transfer RNA synthetases class-II family profile" evidence="9">
    <location>
        <begin position="38"/>
        <end position="292"/>
    </location>
</feature>
<dbReference type="Gene3D" id="3.40.50.800">
    <property type="entry name" value="Anticodon-binding domain"/>
    <property type="match status" value="1"/>
</dbReference>
<comment type="subunit">
    <text evidence="8">Homodimer.</text>
</comment>
<keyword evidence="4 8" id="KW-0067">ATP-binding</keyword>
<dbReference type="GO" id="GO:0006433">
    <property type="term" value="P:prolyl-tRNA aminoacylation"/>
    <property type="evidence" value="ECO:0007669"/>
    <property type="project" value="UniProtKB-UniRule"/>
</dbReference>
<dbReference type="Pfam" id="PF03129">
    <property type="entry name" value="HGTP_anticodon"/>
    <property type="match status" value="1"/>
</dbReference>
<dbReference type="GO" id="GO:0017101">
    <property type="term" value="C:aminoacyl-tRNA synthetase multienzyme complex"/>
    <property type="evidence" value="ECO:0007669"/>
    <property type="project" value="TreeGrafter"/>
</dbReference>
<evidence type="ECO:0000256" key="3">
    <source>
        <dbReference type="ARBA" id="ARBA00022741"/>
    </source>
</evidence>
<dbReference type="PANTHER" id="PTHR43382:SF2">
    <property type="entry name" value="BIFUNCTIONAL GLUTAMATE_PROLINE--TRNA LIGASE"/>
    <property type="match status" value="1"/>
</dbReference>
<dbReference type="PROSITE" id="PS50862">
    <property type="entry name" value="AA_TRNA_LIGASE_II"/>
    <property type="match status" value="1"/>
</dbReference>
<dbReference type="Pfam" id="PF00587">
    <property type="entry name" value="tRNA-synt_2b"/>
    <property type="match status" value="1"/>
</dbReference>
<evidence type="ECO:0000256" key="7">
    <source>
        <dbReference type="ARBA" id="ARBA00047671"/>
    </source>
</evidence>
<evidence type="ECO:0000256" key="6">
    <source>
        <dbReference type="ARBA" id="ARBA00023146"/>
    </source>
</evidence>
<keyword evidence="2 8" id="KW-0436">Ligase</keyword>
<dbReference type="Proteomes" id="UP000002231">
    <property type="component" value="Chromosome"/>
</dbReference>
<comment type="function">
    <text evidence="8">Catalyzes the attachment of proline to tRNA(Pro) in a two-step reaction: proline is first activated by ATP to form Pro-AMP and then transferred to the acceptor end of tRNA(Pro).</text>
</comment>
<keyword evidence="11" id="KW-1185">Reference proteome</keyword>
<dbReference type="EMBL" id="CP002163">
    <property type="protein sequence ID" value="ADM89955.1"/>
    <property type="molecule type" value="Genomic_DNA"/>
</dbReference>
<reference evidence="11" key="1">
    <citation type="journal article" date="2010" name="Genome Biol. Evol.">
        <title>Functional convergence in reduced genomes of bacterial symbionts spanning 200 My of evolution.</title>
        <authorList>
            <person name="McCutcheon J.P."/>
            <person name="Moran N.A."/>
        </authorList>
    </citation>
    <scope>NUCLEOTIDE SEQUENCE [LARGE SCALE GENOMIC DNA]</scope>
    <source>
        <strain evidence="11">CARI</strain>
    </source>
</reference>
<accession>E0TJH8</accession>
<dbReference type="GO" id="GO:0005524">
    <property type="term" value="F:ATP binding"/>
    <property type="evidence" value="ECO:0007669"/>
    <property type="project" value="UniProtKB-UniRule"/>
</dbReference>
<name>E0TJH8_KARMC</name>
<dbReference type="GO" id="GO:0005737">
    <property type="term" value="C:cytoplasm"/>
    <property type="evidence" value="ECO:0007669"/>
    <property type="project" value="UniProtKB-SubCell"/>
</dbReference>
<organism evidence="10 11">
    <name type="scientific">Karelsulcia muelleri (strain CARI)</name>
    <name type="common">Sulcia muelleri</name>
    <dbReference type="NCBI Taxonomy" id="706194"/>
    <lineage>
        <taxon>Bacteria</taxon>
        <taxon>Pseudomonadati</taxon>
        <taxon>Bacteroidota</taxon>
        <taxon>Flavobacteriia</taxon>
        <taxon>Flavobacteriales</taxon>
        <taxon>Candidatus Karelsulcia</taxon>
    </lineage>
</organism>
<evidence type="ECO:0000256" key="5">
    <source>
        <dbReference type="ARBA" id="ARBA00022917"/>
    </source>
</evidence>
<dbReference type="InterPro" id="IPR045864">
    <property type="entry name" value="aa-tRNA-synth_II/BPL/LPL"/>
</dbReference>
<evidence type="ECO:0000313" key="11">
    <source>
        <dbReference type="Proteomes" id="UP000002231"/>
    </source>
</evidence>
<dbReference type="Gene3D" id="3.30.110.30">
    <property type="entry name" value="C-terminal domain of ProRS"/>
    <property type="match status" value="1"/>
</dbReference>
<dbReference type="HOGENOM" id="CLU_001882_4_2_10"/>
<evidence type="ECO:0000256" key="2">
    <source>
        <dbReference type="ARBA" id="ARBA00022598"/>
    </source>
</evidence>
<dbReference type="InterPro" id="IPR016061">
    <property type="entry name" value="Pro-tRNA_ligase_II_C"/>
</dbReference>
<dbReference type="SUPFAM" id="SSF52954">
    <property type="entry name" value="Class II aaRS ABD-related"/>
    <property type="match status" value="1"/>
</dbReference>
<evidence type="ECO:0000313" key="10">
    <source>
        <dbReference type="EMBL" id="ADM89955.1"/>
    </source>
</evidence>
<dbReference type="SUPFAM" id="SSF64586">
    <property type="entry name" value="C-terminal domain of ProRS"/>
    <property type="match status" value="1"/>
</dbReference>
<evidence type="ECO:0000256" key="1">
    <source>
        <dbReference type="ARBA" id="ARBA00022490"/>
    </source>
</evidence>
<dbReference type="AlphaFoldDB" id="E0TJH8"/>
<dbReference type="InterPro" id="IPR006195">
    <property type="entry name" value="aa-tRNA-synth_II"/>
</dbReference>
<dbReference type="NCBIfam" id="TIGR00408">
    <property type="entry name" value="proS_fam_I"/>
    <property type="match status" value="1"/>
</dbReference>
<evidence type="ECO:0000259" key="9">
    <source>
        <dbReference type="PROSITE" id="PS50862"/>
    </source>
</evidence>
<dbReference type="InterPro" id="IPR017449">
    <property type="entry name" value="Pro-tRNA_synth_II"/>
</dbReference>
<dbReference type="FunFam" id="3.30.930.10:FF:000037">
    <property type="entry name" value="Proline--tRNA ligase"/>
    <property type="match status" value="1"/>
</dbReference>
<dbReference type="CDD" id="cd00778">
    <property type="entry name" value="ProRS_core_arch_euk"/>
    <property type="match status" value="1"/>
</dbReference>
<keyword evidence="1 8" id="KW-0963">Cytoplasm</keyword>
<dbReference type="InterPro" id="IPR002314">
    <property type="entry name" value="aa-tRNA-synt_IIb"/>
</dbReference>
<keyword evidence="5 8" id="KW-0648">Protein biosynthesis</keyword>
<dbReference type="STRING" id="706194.SMCARI_142"/>
<protein>
    <recommendedName>
        <fullName evidence="8">Proline--tRNA ligase</fullName>
        <ecNumber evidence="8">6.1.1.15</ecNumber>
    </recommendedName>
    <alternativeName>
        <fullName evidence="8">Prolyl-tRNA synthetase</fullName>
        <shortName evidence="8">ProRS</shortName>
    </alternativeName>
</protein>
<keyword evidence="3 8" id="KW-0547">Nucleotide-binding</keyword>
<dbReference type="InterPro" id="IPR033721">
    <property type="entry name" value="ProRS_core_arch_euk"/>
</dbReference>
<sequence>MKKLTKRNENYSKWYNEIILRANIAEKSDVRGCMIIKPYGFSIWEKIKSILDNILKYTGHENVYFPLLIPKSYFSKEYNHIKGFAKECAIISHYRLKNYKNKNIIVDKSSKLEDELIVRPTSETIIWNSYKRWINSYRDLPILFNQWANIIRWERRTRFFLRTSEFLWQEGHTAHSTKKEAINQAKKILNIYTNVLENFIAIPVIQGIKTYSEKFAGAEKTYCIESIMQDGKSLQIATSHFLGQNFSKAFDVRYSTEKGNKEYVWATSWGISTRLIGAIIMTHSDDNGLILPPKIAPIQIVIIPVYKTQEQLNLIEKLVFPLKKFLEKRGINIKYDKRIYYTPGWKFNEYEIKGIPLRITIGKKDIDRGTVEVVRRDTLEKKYISINKLKFLIPKILSQIQDNIFKVALKRKNNFLIEVDSYEEFIEKIKKNSGFLFAHWDGSSETEKKIKVETNATIRCIPINLKKNIGKCIFSKNLSKQRVLFAKSY</sequence>
<dbReference type="InterPro" id="IPR004154">
    <property type="entry name" value="Anticodon-bd"/>
</dbReference>
<dbReference type="SMART" id="SM00946">
    <property type="entry name" value="ProRS-C_1"/>
    <property type="match status" value="1"/>
</dbReference>
<comment type="catalytic activity">
    <reaction evidence="7 8">
        <text>tRNA(Pro) + L-proline + ATP = L-prolyl-tRNA(Pro) + AMP + diphosphate</text>
        <dbReference type="Rhea" id="RHEA:14305"/>
        <dbReference type="Rhea" id="RHEA-COMP:9700"/>
        <dbReference type="Rhea" id="RHEA-COMP:9702"/>
        <dbReference type="ChEBI" id="CHEBI:30616"/>
        <dbReference type="ChEBI" id="CHEBI:33019"/>
        <dbReference type="ChEBI" id="CHEBI:60039"/>
        <dbReference type="ChEBI" id="CHEBI:78442"/>
        <dbReference type="ChEBI" id="CHEBI:78532"/>
        <dbReference type="ChEBI" id="CHEBI:456215"/>
        <dbReference type="EC" id="6.1.1.15"/>
    </reaction>
</comment>
<gene>
    <name evidence="8 10" type="primary">proS</name>
    <name evidence="10" type="ordered locus">SMCARI_142</name>
</gene>